<evidence type="ECO:0000256" key="2">
    <source>
        <dbReference type="ARBA" id="ARBA00004810"/>
    </source>
</evidence>
<keyword evidence="5" id="KW-0412">Isoleucine biosynthesis</keyword>
<dbReference type="GO" id="GO:0004794">
    <property type="term" value="F:threonine deaminase activity"/>
    <property type="evidence" value="ECO:0007669"/>
    <property type="project" value="UniProtKB-EC"/>
</dbReference>
<dbReference type="SUPFAM" id="SSF55021">
    <property type="entry name" value="ACT-like"/>
    <property type="match status" value="1"/>
</dbReference>
<dbReference type="GO" id="GO:0003941">
    <property type="term" value="F:L-serine ammonia-lyase activity"/>
    <property type="evidence" value="ECO:0007669"/>
    <property type="project" value="TreeGrafter"/>
</dbReference>
<keyword evidence="7" id="KW-0456">Lyase</keyword>
<dbReference type="InterPro" id="IPR044561">
    <property type="entry name" value="ACT_ThrD-II-like"/>
</dbReference>
<dbReference type="InterPro" id="IPR002912">
    <property type="entry name" value="ACT_dom"/>
</dbReference>
<dbReference type="InterPro" id="IPR001926">
    <property type="entry name" value="TrpB-like_PALP"/>
</dbReference>
<keyword evidence="5" id="KW-0100">Branched-chain amino acid biosynthesis</keyword>
<evidence type="ECO:0000256" key="1">
    <source>
        <dbReference type="ARBA" id="ARBA00001933"/>
    </source>
</evidence>
<dbReference type="EC" id="4.3.1.19" evidence="4"/>
<evidence type="ECO:0000256" key="3">
    <source>
        <dbReference type="ARBA" id="ARBA00010869"/>
    </source>
</evidence>
<dbReference type="GO" id="GO:0009097">
    <property type="term" value="P:isoleucine biosynthetic process"/>
    <property type="evidence" value="ECO:0007669"/>
    <property type="project" value="UniProtKB-UniPathway"/>
</dbReference>
<dbReference type="InterPro" id="IPR036052">
    <property type="entry name" value="TrpB-like_PALP_sf"/>
</dbReference>
<dbReference type="Gene3D" id="3.40.50.1100">
    <property type="match status" value="2"/>
</dbReference>
<dbReference type="InterPro" id="IPR050147">
    <property type="entry name" value="Ser/Thr_Dehydratase"/>
</dbReference>
<dbReference type="AlphaFoldDB" id="A0A212J6M1"/>
<proteinExistence type="inferred from homology"/>
<evidence type="ECO:0000256" key="7">
    <source>
        <dbReference type="ARBA" id="ARBA00023239"/>
    </source>
</evidence>
<comment type="pathway">
    <text evidence="2">Amino-acid biosynthesis; L-isoleucine biosynthesis; 2-oxobutanoate from L-threonine: step 1/1.</text>
</comment>
<sequence length="405" mass="43006">MDSIESFRRAEELLEPVIARTPLTRSGYFSSVTGNEVFFKAENLQVTGAYKIRGAYCKISQMPEAARARGIITSSAGNHAQGVAYAAKVMGAEAVIVMPSTTPLVKVNNTKKYGATVILHGDAYDEAYVHAAKLAEEKGYTFVHPFNDLEVATGQGTIAAEIYRGLPGADIILVPIGGGGLAAGVSTYAKMLNPAVRIIGVEPVGAASMHASLKKGAVTTLPTLDTIADGVAVKTPGDKVFPYIQANVADIILVDDREIPDAFLDMAENHKMIIETAGLLTVAALKHLGVTGKKVVSVLSGGNMDVLGMATLVHHGLISRGRVFSFTLTLPDKPGQLATALKIISELRGNIIRVEHNQFAYINRNAAVEVEVTLEAFGHEHKEEILNGLSRAGLVPTTCAPKPVW</sequence>
<dbReference type="UniPathway" id="UPA00047">
    <property type="reaction ID" value="UER00054"/>
</dbReference>
<evidence type="ECO:0000259" key="8">
    <source>
        <dbReference type="PROSITE" id="PS51671"/>
    </source>
</evidence>
<dbReference type="InterPro" id="IPR000634">
    <property type="entry name" value="Ser/Thr_deHydtase_PyrdxlP-BS"/>
</dbReference>
<dbReference type="CDD" id="cd01562">
    <property type="entry name" value="Thr-dehyd"/>
    <property type="match status" value="1"/>
</dbReference>
<evidence type="ECO:0000256" key="6">
    <source>
        <dbReference type="ARBA" id="ARBA00022898"/>
    </source>
</evidence>
<dbReference type="EMBL" id="FLUQ01000001">
    <property type="protein sequence ID" value="SBV95083.1"/>
    <property type="molecule type" value="Genomic_DNA"/>
</dbReference>
<keyword evidence="6" id="KW-0663">Pyridoxal phosphate</keyword>
<dbReference type="GO" id="GO:0030170">
    <property type="term" value="F:pyridoxal phosphate binding"/>
    <property type="evidence" value="ECO:0007669"/>
    <property type="project" value="InterPro"/>
</dbReference>
<dbReference type="Pfam" id="PF00291">
    <property type="entry name" value="PALP"/>
    <property type="match status" value="1"/>
</dbReference>
<comment type="similarity">
    <text evidence="3">Belongs to the serine/threonine dehydratase family.</text>
</comment>
<dbReference type="PROSITE" id="PS51671">
    <property type="entry name" value="ACT"/>
    <property type="match status" value="1"/>
</dbReference>
<dbReference type="PROSITE" id="PS00165">
    <property type="entry name" value="DEHYDRATASE_SER_THR"/>
    <property type="match status" value="1"/>
</dbReference>
<dbReference type="InterPro" id="IPR045865">
    <property type="entry name" value="ACT-like_dom_sf"/>
</dbReference>
<name>A0A212J6M1_9DELT</name>
<evidence type="ECO:0000256" key="5">
    <source>
        <dbReference type="ARBA" id="ARBA00022624"/>
    </source>
</evidence>
<dbReference type="CDD" id="cd04886">
    <property type="entry name" value="ACT_ThrD-II-like"/>
    <property type="match status" value="1"/>
</dbReference>
<evidence type="ECO:0000256" key="4">
    <source>
        <dbReference type="ARBA" id="ARBA00012096"/>
    </source>
</evidence>
<protein>
    <recommendedName>
        <fullName evidence="4">threonine ammonia-lyase</fullName>
        <ecNumber evidence="4">4.3.1.19</ecNumber>
    </recommendedName>
</protein>
<organism evidence="9">
    <name type="scientific">uncultured delta proteobacterium</name>
    <dbReference type="NCBI Taxonomy" id="34034"/>
    <lineage>
        <taxon>Bacteria</taxon>
        <taxon>Deltaproteobacteria</taxon>
        <taxon>environmental samples</taxon>
    </lineage>
</organism>
<dbReference type="NCBIfam" id="TIGR01127">
    <property type="entry name" value="ilvA_1Cterm"/>
    <property type="match status" value="1"/>
</dbReference>
<evidence type="ECO:0000313" key="9">
    <source>
        <dbReference type="EMBL" id="SBV95083.1"/>
    </source>
</evidence>
<feature type="domain" description="ACT" evidence="8">
    <location>
        <begin position="325"/>
        <end position="405"/>
    </location>
</feature>
<dbReference type="InterPro" id="IPR005789">
    <property type="entry name" value="Thr_deHydtase_catblc"/>
</dbReference>
<dbReference type="PANTHER" id="PTHR48078:SF6">
    <property type="entry name" value="L-THREONINE DEHYDRATASE CATABOLIC TDCB"/>
    <property type="match status" value="1"/>
</dbReference>
<reference evidence="9" key="1">
    <citation type="submission" date="2016-04" db="EMBL/GenBank/DDBJ databases">
        <authorList>
            <person name="Evans L.H."/>
            <person name="Alamgir A."/>
            <person name="Owens N."/>
            <person name="Weber N.D."/>
            <person name="Virtaneva K."/>
            <person name="Barbian K."/>
            <person name="Babar A."/>
            <person name="Rosenke K."/>
        </authorList>
    </citation>
    <scope>NUCLEOTIDE SEQUENCE</scope>
    <source>
        <strain evidence="9">86</strain>
    </source>
</reference>
<accession>A0A212J6M1</accession>
<dbReference type="GO" id="GO:0006567">
    <property type="term" value="P:L-threonine catabolic process"/>
    <property type="evidence" value="ECO:0007669"/>
    <property type="project" value="InterPro"/>
</dbReference>
<dbReference type="FunFam" id="3.40.50.1100:FF:000005">
    <property type="entry name" value="Threonine dehydratase catabolic"/>
    <property type="match status" value="1"/>
</dbReference>
<gene>
    <name evidence="9" type="ORF">KL86DPRO_10809</name>
</gene>
<keyword evidence="5" id="KW-0028">Amino-acid biosynthesis</keyword>
<dbReference type="GO" id="GO:0006565">
    <property type="term" value="P:L-serine catabolic process"/>
    <property type="evidence" value="ECO:0007669"/>
    <property type="project" value="TreeGrafter"/>
</dbReference>
<dbReference type="PANTHER" id="PTHR48078">
    <property type="entry name" value="THREONINE DEHYDRATASE, MITOCHONDRIAL-RELATED"/>
    <property type="match status" value="1"/>
</dbReference>
<dbReference type="SUPFAM" id="SSF53686">
    <property type="entry name" value="Tryptophan synthase beta subunit-like PLP-dependent enzymes"/>
    <property type="match status" value="1"/>
</dbReference>
<comment type="cofactor">
    <cofactor evidence="1">
        <name>pyridoxal 5'-phosphate</name>
        <dbReference type="ChEBI" id="CHEBI:597326"/>
    </cofactor>
</comment>